<organism evidence="2 3">
    <name type="scientific">Pseudonocardia autotrophica</name>
    <name type="common">Amycolata autotrophica</name>
    <name type="synonym">Nocardia autotrophica</name>
    <dbReference type="NCBI Taxonomy" id="2074"/>
    <lineage>
        <taxon>Bacteria</taxon>
        <taxon>Bacillati</taxon>
        <taxon>Actinomycetota</taxon>
        <taxon>Actinomycetes</taxon>
        <taxon>Pseudonocardiales</taxon>
        <taxon>Pseudonocardiaceae</taxon>
        <taxon>Pseudonocardia</taxon>
    </lineage>
</organism>
<accession>A0A1Y2MMW9</accession>
<feature type="region of interest" description="Disordered" evidence="1">
    <location>
        <begin position="37"/>
        <end position="71"/>
    </location>
</feature>
<feature type="compositionally biased region" description="Basic and acidic residues" evidence="1">
    <location>
        <begin position="43"/>
        <end position="65"/>
    </location>
</feature>
<gene>
    <name evidence="2" type="ORF">BG845_05699</name>
</gene>
<dbReference type="STRING" id="2074.BG845_05699"/>
<dbReference type="EMBL" id="MIGB01000044">
    <property type="protein sequence ID" value="OSY36017.1"/>
    <property type="molecule type" value="Genomic_DNA"/>
</dbReference>
<dbReference type="RefSeq" id="WP_085915804.1">
    <property type="nucleotide sequence ID" value="NZ_AP018921.1"/>
</dbReference>
<reference evidence="2 3" key="1">
    <citation type="submission" date="2016-09" db="EMBL/GenBank/DDBJ databases">
        <title>Pseudonocardia autotrophica DSM535, a candidate organism with high potential of specific P450 cytochromes.</title>
        <authorList>
            <person name="Grumaz C."/>
            <person name="Vainshtein Y."/>
            <person name="Kirstahler P."/>
            <person name="Sohn K."/>
        </authorList>
    </citation>
    <scope>NUCLEOTIDE SEQUENCE [LARGE SCALE GENOMIC DNA]</scope>
    <source>
        <strain evidence="2 3">DSM 535</strain>
    </source>
</reference>
<dbReference type="AlphaFoldDB" id="A0A1Y2MMW9"/>
<dbReference type="Proteomes" id="UP000194360">
    <property type="component" value="Unassembled WGS sequence"/>
</dbReference>
<sequence>MTGCWHRVRVHWPDGRTHDDQVRGRTAAEAVDNATANWITENPHGRADRIEYLPHPAERGDRDPENGETTT</sequence>
<evidence type="ECO:0000256" key="1">
    <source>
        <dbReference type="SAM" id="MobiDB-lite"/>
    </source>
</evidence>
<comment type="caution">
    <text evidence="2">The sequence shown here is derived from an EMBL/GenBank/DDBJ whole genome shotgun (WGS) entry which is preliminary data.</text>
</comment>
<dbReference type="OrthoDB" id="3577956at2"/>
<protein>
    <recommendedName>
        <fullName evidence="4">DUF2188 domain-containing protein</fullName>
    </recommendedName>
</protein>
<evidence type="ECO:0000313" key="3">
    <source>
        <dbReference type="Proteomes" id="UP000194360"/>
    </source>
</evidence>
<evidence type="ECO:0000313" key="2">
    <source>
        <dbReference type="EMBL" id="OSY36017.1"/>
    </source>
</evidence>
<evidence type="ECO:0008006" key="4">
    <source>
        <dbReference type="Google" id="ProtNLM"/>
    </source>
</evidence>
<proteinExistence type="predicted"/>
<name>A0A1Y2MMW9_PSEAH</name>
<keyword evidence="3" id="KW-1185">Reference proteome</keyword>